<dbReference type="Pfam" id="PF12833">
    <property type="entry name" value="HTH_18"/>
    <property type="match status" value="1"/>
</dbReference>
<evidence type="ECO:0000256" key="8">
    <source>
        <dbReference type="PROSITE-ProRule" id="PRU00169"/>
    </source>
</evidence>
<feature type="modified residue" description="4-aspartylphosphate" evidence="8">
    <location>
        <position position="55"/>
    </location>
</feature>
<evidence type="ECO:0000313" key="13">
    <source>
        <dbReference type="Proteomes" id="UP000293568"/>
    </source>
</evidence>
<dbReference type="InterPro" id="IPR001789">
    <property type="entry name" value="Sig_transdc_resp-reg_receiver"/>
</dbReference>
<evidence type="ECO:0000256" key="7">
    <source>
        <dbReference type="ARBA" id="ARBA00023163"/>
    </source>
</evidence>
<dbReference type="EMBL" id="CP035492">
    <property type="protein sequence ID" value="QAY68023.1"/>
    <property type="molecule type" value="Genomic_DNA"/>
</dbReference>
<dbReference type="CDD" id="cd17536">
    <property type="entry name" value="REC_YesN-like"/>
    <property type="match status" value="1"/>
</dbReference>
<dbReference type="SMART" id="SM00342">
    <property type="entry name" value="HTH_ARAC"/>
    <property type="match status" value="1"/>
</dbReference>
<dbReference type="GO" id="GO:0005737">
    <property type="term" value="C:cytoplasm"/>
    <property type="evidence" value="ECO:0007669"/>
    <property type="project" value="UniProtKB-SubCell"/>
</dbReference>
<keyword evidence="3 8" id="KW-0597">Phosphoprotein</keyword>
<dbReference type="RefSeq" id="WP_129443396.1">
    <property type="nucleotide sequence ID" value="NZ_CP035492.1"/>
</dbReference>
<dbReference type="GO" id="GO:0003700">
    <property type="term" value="F:DNA-binding transcription factor activity"/>
    <property type="evidence" value="ECO:0007669"/>
    <property type="project" value="InterPro"/>
</dbReference>
<dbReference type="PANTHER" id="PTHR42713">
    <property type="entry name" value="HISTIDINE KINASE-RELATED"/>
    <property type="match status" value="1"/>
</dbReference>
<comment type="subcellular location">
    <subcellularLocation>
        <location evidence="1">Cytoplasm</location>
    </subcellularLocation>
</comment>
<dbReference type="Gene3D" id="1.10.10.60">
    <property type="entry name" value="Homeodomain-like"/>
    <property type="match status" value="2"/>
</dbReference>
<keyword evidence="13" id="KW-1185">Reference proteome</keyword>
<dbReference type="PROSITE" id="PS00041">
    <property type="entry name" value="HTH_ARAC_FAMILY_1"/>
    <property type="match status" value="1"/>
</dbReference>
<evidence type="ECO:0000256" key="4">
    <source>
        <dbReference type="ARBA" id="ARBA00023012"/>
    </source>
</evidence>
<keyword evidence="7" id="KW-0804">Transcription</keyword>
<keyword evidence="5" id="KW-0805">Transcription regulation</keyword>
<evidence type="ECO:0000259" key="11">
    <source>
        <dbReference type="PROSITE" id="PS50110"/>
    </source>
</evidence>
<name>A0A4P6F0A9_9BACL</name>
<dbReference type="SUPFAM" id="SSF52172">
    <property type="entry name" value="CheY-like"/>
    <property type="match status" value="1"/>
</dbReference>
<dbReference type="Gene3D" id="3.40.50.2300">
    <property type="match status" value="1"/>
</dbReference>
<dbReference type="InterPro" id="IPR018062">
    <property type="entry name" value="HTH_AraC-typ_CS"/>
</dbReference>
<dbReference type="InterPro" id="IPR009057">
    <property type="entry name" value="Homeodomain-like_sf"/>
</dbReference>
<dbReference type="SUPFAM" id="SSF46689">
    <property type="entry name" value="Homeodomain-like"/>
    <property type="match status" value="1"/>
</dbReference>
<dbReference type="InterPro" id="IPR020449">
    <property type="entry name" value="Tscrpt_reg_AraC-type_HTH"/>
</dbReference>
<keyword evidence="6" id="KW-0238">DNA-binding</keyword>
<protein>
    <submittedName>
        <fullName evidence="12">Response regulator</fullName>
    </submittedName>
</protein>
<dbReference type="InterPro" id="IPR018060">
    <property type="entry name" value="HTH_AraC"/>
</dbReference>
<dbReference type="SMART" id="SM00448">
    <property type="entry name" value="REC"/>
    <property type="match status" value="1"/>
</dbReference>
<dbReference type="Proteomes" id="UP000293568">
    <property type="component" value="Chromosome"/>
</dbReference>
<dbReference type="InterPro" id="IPR051552">
    <property type="entry name" value="HptR"/>
</dbReference>
<dbReference type="PRINTS" id="PR00032">
    <property type="entry name" value="HTHARAC"/>
</dbReference>
<dbReference type="InterPro" id="IPR011006">
    <property type="entry name" value="CheY-like_superfamily"/>
</dbReference>
<organism evidence="12 13">
    <name type="scientific">Paenibacillus protaetiae</name>
    <dbReference type="NCBI Taxonomy" id="2509456"/>
    <lineage>
        <taxon>Bacteria</taxon>
        <taxon>Bacillati</taxon>
        <taxon>Bacillota</taxon>
        <taxon>Bacilli</taxon>
        <taxon>Bacillales</taxon>
        <taxon>Paenibacillaceae</taxon>
        <taxon>Paenibacillus</taxon>
    </lineage>
</organism>
<feature type="domain" description="HTH araC/xylS-type" evidence="10">
    <location>
        <begin position="444"/>
        <end position="542"/>
    </location>
</feature>
<evidence type="ECO:0000256" key="2">
    <source>
        <dbReference type="ARBA" id="ARBA00022490"/>
    </source>
</evidence>
<evidence type="ECO:0000256" key="9">
    <source>
        <dbReference type="SAM" id="Coils"/>
    </source>
</evidence>
<dbReference type="PROSITE" id="PS50110">
    <property type="entry name" value="RESPONSE_REGULATORY"/>
    <property type="match status" value="1"/>
</dbReference>
<dbReference type="OrthoDB" id="9794370at2"/>
<keyword evidence="2" id="KW-0963">Cytoplasm</keyword>
<keyword evidence="9" id="KW-0175">Coiled coil</keyword>
<dbReference type="Pfam" id="PF00072">
    <property type="entry name" value="Response_reg"/>
    <property type="match status" value="1"/>
</dbReference>
<dbReference type="GO" id="GO:0043565">
    <property type="term" value="F:sequence-specific DNA binding"/>
    <property type="evidence" value="ECO:0007669"/>
    <property type="project" value="InterPro"/>
</dbReference>
<dbReference type="PANTHER" id="PTHR42713:SF3">
    <property type="entry name" value="TRANSCRIPTIONAL REGULATORY PROTEIN HPTR"/>
    <property type="match status" value="1"/>
</dbReference>
<evidence type="ECO:0000313" key="12">
    <source>
        <dbReference type="EMBL" id="QAY68023.1"/>
    </source>
</evidence>
<proteinExistence type="predicted"/>
<evidence type="ECO:0000256" key="6">
    <source>
        <dbReference type="ARBA" id="ARBA00023125"/>
    </source>
</evidence>
<dbReference type="KEGG" id="pprt:ET464_18230"/>
<evidence type="ECO:0000256" key="5">
    <source>
        <dbReference type="ARBA" id="ARBA00023015"/>
    </source>
</evidence>
<dbReference type="GO" id="GO:0000160">
    <property type="term" value="P:phosphorelay signal transduction system"/>
    <property type="evidence" value="ECO:0007669"/>
    <property type="project" value="UniProtKB-KW"/>
</dbReference>
<evidence type="ECO:0000256" key="3">
    <source>
        <dbReference type="ARBA" id="ARBA00022553"/>
    </source>
</evidence>
<feature type="domain" description="Response regulatory" evidence="11">
    <location>
        <begin position="3"/>
        <end position="120"/>
    </location>
</feature>
<evidence type="ECO:0000259" key="10">
    <source>
        <dbReference type="PROSITE" id="PS01124"/>
    </source>
</evidence>
<accession>A0A4P6F0A9</accession>
<gene>
    <name evidence="12" type="ORF">ET464_18230</name>
</gene>
<keyword evidence="4" id="KW-0902">Two-component regulatory system</keyword>
<evidence type="ECO:0000256" key="1">
    <source>
        <dbReference type="ARBA" id="ARBA00004496"/>
    </source>
</evidence>
<sequence>MIDVLLVDDETYVTESLEATIPWAELGVSRVYRADSGKAALRILEEHEVDIVVTDIRMPAMTGLELIETIAERWPDIRCMLLTGYSDFEYAKRALQLHAADYILKPVDDGEFITSLLTIIEELKLEWEQADSYHRLLYNMKSDLGMLRGSLLEDLLLGRQLSPKLLAEKLAFYEIPFRLDEPAVLLLIHYGNPYGKSDRNSMELMNYAVLNIAEETLSPHMRVWHGAAPHNCLVIAAQLVRNRPDYGGEAQHRRQMLERAAAELREQALAYLKADLSLIVSGWFRFPDQVAEAYRKSVSAYYASAGETAGKVLFLEDRRLLPEAKLNFTESMYKPPTLIHLLESKQWEASGGKIRDIFLALRRTGYTREHLQEVFLYVTNAFMYCAHKQGQFIYELDHSGMDMLFDSSAVQSLDRLESWSETMLQRLRTELSASDKYAKSHLVNQVQEIVAATLGQDASVKTVADKVFLHPVYLSKVYKAETGESLSDYMIRLRMEKAHYLLKHSGKKIYEITAELGYQNPQYFSKLFRKYYGMTPHEFRGH</sequence>
<feature type="coiled-coil region" evidence="9">
    <location>
        <begin position="247"/>
        <end position="274"/>
    </location>
</feature>
<dbReference type="PROSITE" id="PS01124">
    <property type="entry name" value="HTH_ARAC_FAMILY_2"/>
    <property type="match status" value="1"/>
</dbReference>
<dbReference type="AlphaFoldDB" id="A0A4P6F0A9"/>
<reference evidence="12 13" key="1">
    <citation type="submission" date="2019-01" db="EMBL/GenBank/DDBJ databases">
        <title>Genome sequencing of strain FW100M-2.</title>
        <authorList>
            <person name="Heo J."/>
            <person name="Kim S.-J."/>
            <person name="Kim J.-S."/>
            <person name="Hong S.-B."/>
            <person name="Kwon S.-W."/>
        </authorList>
    </citation>
    <scope>NUCLEOTIDE SEQUENCE [LARGE SCALE GENOMIC DNA]</scope>
    <source>
        <strain evidence="12 13">FW100M-2</strain>
    </source>
</reference>